<dbReference type="AlphaFoldDB" id="A0A915KN14"/>
<feature type="compositionally biased region" description="Low complexity" evidence="1">
    <location>
        <begin position="64"/>
        <end position="75"/>
    </location>
</feature>
<name>A0A915KN14_ROMCU</name>
<reference evidence="3" key="1">
    <citation type="submission" date="2022-11" db="UniProtKB">
        <authorList>
            <consortium name="WormBaseParasite"/>
        </authorList>
    </citation>
    <scope>IDENTIFICATION</scope>
</reference>
<accession>A0A915KN14</accession>
<proteinExistence type="predicted"/>
<organism evidence="2 3">
    <name type="scientific">Romanomermis culicivorax</name>
    <name type="common">Nematode worm</name>
    <dbReference type="NCBI Taxonomy" id="13658"/>
    <lineage>
        <taxon>Eukaryota</taxon>
        <taxon>Metazoa</taxon>
        <taxon>Ecdysozoa</taxon>
        <taxon>Nematoda</taxon>
        <taxon>Enoplea</taxon>
        <taxon>Dorylaimia</taxon>
        <taxon>Mermithida</taxon>
        <taxon>Mermithoidea</taxon>
        <taxon>Mermithidae</taxon>
        <taxon>Romanomermis</taxon>
    </lineage>
</organism>
<evidence type="ECO:0000313" key="2">
    <source>
        <dbReference type="Proteomes" id="UP000887565"/>
    </source>
</evidence>
<evidence type="ECO:0000256" key="1">
    <source>
        <dbReference type="SAM" id="MobiDB-lite"/>
    </source>
</evidence>
<sequence>MITDASRLAENVITIDSLDGPGQPQTVSMLRLKPFILHPAKEVFELEADPGDNVDETATLEQMTTPSTSTASAANEPPPYRKSINVNERYV</sequence>
<dbReference type="WBParaSite" id="nRc.2.0.1.t40176-RA">
    <property type="protein sequence ID" value="nRc.2.0.1.t40176-RA"/>
    <property type="gene ID" value="nRc.2.0.1.g40176"/>
</dbReference>
<protein>
    <submittedName>
        <fullName evidence="3">Uncharacterized protein</fullName>
    </submittedName>
</protein>
<feature type="region of interest" description="Disordered" evidence="1">
    <location>
        <begin position="63"/>
        <end position="91"/>
    </location>
</feature>
<keyword evidence="2" id="KW-1185">Reference proteome</keyword>
<dbReference type="Proteomes" id="UP000887565">
    <property type="component" value="Unplaced"/>
</dbReference>
<evidence type="ECO:0000313" key="3">
    <source>
        <dbReference type="WBParaSite" id="nRc.2.0.1.t40176-RA"/>
    </source>
</evidence>